<evidence type="ECO:0000256" key="1">
    <source>
        <dbReference type="SAM" id="Phobius"/>
    </source>
</evidence>
<organism evidence="2 3">
    <name type="scientific">candidate division WWE3 bacterium CG08_land_8_20_14_0_20_43_13</name>
    <dbReference type="NCBI Taxonomy" id="1975087"/>
    <lineage>
        <taxon>Bacteria</taxon>
        <taxon>Katanobacteria</taxon>
    </lineage>
</organism>
<feature type="transmembrane region" description="Helical" evidence="1">
    <location>
        <begin position="5"/>
        <end position="23"/>
    </location>
</feature>
<keyword evidence="1" id="KW-1133">Transmembrane helix</keyword>
<evidence type="ECO:0000313" key="3">
    <source>
        <dbReference type="Proteomes" id="UP000231414"/>
    </source>
</evidence>
<comment type="caution">
    <text evidence="2">The sequence shown here is derived from an EMBL/GenBank/DDBJ whole genome shotgun (WGS) entry which is preliminary data.</text>
</comment>
<evidence type="ECO:0000313" key="2">
    <source>
        <dbReference type="EMBL" id="PIS21137.1"/>
    </source>
</evidence>
<keyword evidence="1" id="KW-0472">Membrane</keyword>
<dbReference type="AlphaFoldDB" id="A0A2H0X881"/>
<gene>
    <name evidence="2" type="ORF">COT52_00185</name>
</gene>
<proteinExistence type="predicted"/>
<dbReference type="EMBL" id="PEYW01000003">
    <property type="protein sequence ID" value="PIS21137.1"/>
    <property type="molecule type" value="Genomic_DNA"/>
</dbReference>
<protein>
    <submittedName>
        <fullName evidence="2">Uncharacterized protein</fullName>
    </submittedName>
</protein>
<dbReference type="Proteomes" id="UP000231414">
    <property type="component" value="Unassembled WGS sequence"/>
</dbReference>
<reference evidence="3" key="1">
    <citation type="submission" date="2017-09" db="EMBL/GenBank/DDBJ databases">
        <title>Depth-based differentiation of microbial function through sediment-hosted aquifers and enrichment of novel symbionts in the deep terrestrial subsurface.</title>
        <authorList>
            <person name="Probst A.J."/>
            <person name="Ladd B."/>
            <person name="Jarett J.K."/>
            <person name="Geller-Mcgrath D.E."/>
            <person name="Sieber C.M.K."/>
            <person name="Emerson J.B."/>
            <person name="Anantharaman K."/>
            <person name="Thomas B.C."/>
            <person name="Malmstrom R."/>
            <person name="Stieglmeier M."/>
            <person name="Klingl A."/>
            <person name="Woyke T."/>
            <person name="Ryan C.M."/>
            <person name="Banfield J.F."/>
        </authorList>
    </citation>
    <scope>NUCLEOTIDE SEQUENCE [LARGE SCALE GENOMIC DNA]</scope>
</reference>
<name>A0A2H0X881_UNCKA</name>
<sequence>MKKKILIGISLIGIVALLIWGYIAISKSYYTECGGKENMLEKKIFVKGMQLRVEMSYDGQSTLTVTGQYAAQPAKCDERVSKVEYSRLLRKYGMNEPSVLGPAWDWVLIRFHGSCSRSI</sequence>
<accession>A0A2H0X881</accession>
<keyword evidence="1" id="KW-0812">Transmembrane</keyword>